<organism evidence="1 2">
    <name type="scientific">Dermatophagoides pteronyssinus</name>
    <name type="common">European house dust mite</name>
    <dbReference type="NCBI Taxonomy" id="6956"/>
    <lineage>
        <taxon>Eukaryota</taxon>
        <taxon>Metazoa</taxon>
        <taxon>Ecdysozoa</taxon>
        <taxon>Arthropoda</taxon>
        <taxon>Chelicerata</taxon>
        <taxon>Arachnida</taxon>
        <taxon>Acari</taxon>
        <taxon>Acariformes</taxon>
        <taxon>Sarcoptiformes</taxon>
        <taxon>Astigmata</taxon>
        <taxon>Psoroptidia</taxon>
        <taxon>Analgoidea</taxon>
        <taxon>Pyroglyphidae</taxon>
        <taxon>Dermatophagoidinae</taxon>
        <taxon>Dermatophagoides</taxon>
    </lineage>
</organism>
<dbReference type="KEGG" id="dpte:113797095"/>
<reference evidence="2" key="1">
    <citation type="submission" date="2025-08" db="UniProtKB">
        <authorList>
            <consortium name="RefSeq"/>
        </authorList>
    </citation>
    <scope>IDENTIFICATION</scope>
    <source>
        <strain evidence="2">Airmid</strain>
    </source>
</reference>
<protein>
    <submittedName>
        <fullName evidence="2">Protein regulator of cytokinesis 1-like</fullName>
    </submittedName>
</protein>
<gene>
    <name evidence="2" type="primary">LOC113797095</name>
</gene>
<dbReference type="OMA" id="CMINFES"/>
<keyword evidence="1" id="KW-1185">Reference proteome</keyword>
<dbReference type="Proteomes" id="UP000515146">
    <property type="component" value="Unplaced"/>
</dbReference>
<dbReference type="OrthoDB" id="642895at2759"/>
<sequence>MSDIESIQRSLSASFSEQMSDMSENQCDYQSFNPESVVINDELIITDSNVNYDDDECWRKISDEFLHHYRRQTKRLYEICFKMTRSSERREKIIKELSEKLLHKMDSLVKREQSNLESCLEEIDSLKREIETILSQVVLFMPESRLRKHLRISTGSTVEEQDIHEQSCIEDQLDQLKTMRQSLIECRDQHMSMVVDLQDKLRKLIEILGINACDHDDYAHLLSAKLLDVDELEMLRQELSDLHILMHQRQLFCAQMARQICFIVRLVPLPRFKEETFLIDYLDFNKDPLQDYCIGHHFVYSEKNIEILKDYLNQCQIEFESCWQSIQSKFEQLEQMYSLFELQDTDNHIFNLVEAILNKYDHHLKQHQDKKNMAEFLLENWNSFHFPKDINDLACIQKQLDEDYNHYEQLKSSRMEEIINRIREQFASLSDKCMINFESLIKSNDHYRQLFQKSDNYNAELLEAHESELSQLKQYYNEYEKLFTLITQCHKLQEEINECEQRSRDVYTTKNRGGIMLQILNKKRSTQKRLLHVQEQLRKWYDEYCHQQENNDLKIPFDYYGFRIEDIINIS</sequence>
<dbReference type="InParanoid" id="A0A6P6YER9"/>
<proteinExistence type="predicted"/>
<accession>A0A6P6YER9</accession>
<name>A0A6P6YER9_DERPT</name>
<evidence type="ECO:0000313" key="1">
    <source>
        <dbReference type="Proteomes" id="UP000515146"/>
    </source>
</evidence>
<dbReference type="RefSeq" id="XP_027203259.1">
    <property type="nucleotide sequence ID" value="XM_027347458.1"/>
</dbReference>
<evidence type="ECO:0000313" key="2">
    <source>
        <dbReference type="RefSeq" id="XP_027203259.1"/>
    </source>
</evidence>
<dbReference type="Pfam" id="PF03999">
    <property type="entry name" value="MAP65_ASE1"/>
    <property type="match status" value="1"/>
</dbReference>
<dbReference type="Gene3D" id="1.20.58.1520">
    <property type="match status" value="1"/>
</dbReference>
<dbReference type="AlphaFoldDB" id="A0A6P6YER9"/>